<gene>
    <name evidence="2" type="ORF">F8388_011862</name>
    <name evidence="3" type="ORF">G4B88_018914</name>
</gene>
<dbReference type="EMBL" id="JAATIP010000063">
    <property type="protein sequence ID" value="KAF4380940.1"/>
    <property type="molecule type" value="Genomic_DNA"/>
</dbReference>
<proteinExistence type="predicted"/>
<dbReference type="AlphaFoldDB" id="A0A7J6GFB0"/>
<dbReference type="Proteomes" id="UP000525078">
    <property type="component" value="Unassembled WGS sequence"/>
</dbReference>
<feature type="compositionally biased region" description="Basic and acidic residues" evidence="1">
    <location>
        <begin position="231"/>
        <end position="247"/>
    </location>
</feature>
<protein>
    <submittedName>
        <fullName evidence="2">Uncharacterized protein</fullName>
    </submittedName>
</protein>
<feature type="region of interest" description="Disordered" evidence="1">
    <location>
        <begin position="157"/>
        <end position="176"/>
    </location>
</feature>
<feature type="compositionally biased region" description="Low complexity" evidence="1">
    <location>
        <begin position="216"/>
        <end position="230"/>
    </location>
</feature>
<keyword evidence="5" id="KW-1185">Reference proteome</keyword>
<evidence type="ECO:0000313" key="2">
    <source>
        <dbReference type="EMBL" id="KAF4380940.1"/>
    </source>
</evidence>
<evidence type="ECO:0000313" key="3">
    <source>
        <dbReference type="EMBL" id="KAF4388637.1"/>
    </source>
</evidence>
<evidence type="ECO:0000256" key="1">
    <source>
        <dbReference type="SAM" id="MobiDB-lite"/>
    </source>
</evidence>
<comment type="caution">
    <text evidence="2">The sequence shown here is derived from an EMBL/GenBank/DDBJ whole genome shotgun (WGS) entry which is preliminary data.</text>
</comment>
<dbReference type="EMBL" id="JAATIQ010000072">
    <property type="protein sequence ID" value="KAF4388637.1"/>
    <property type="molecule type" value="Genomic_DNA"/>
</dbReference>
<name>A0A7J6GFB0_CANSA</name>
<reference evidence="4 5" key="1">
    <citation type="journal article" date="2020" name="bioRxiv">
        <title>Sequence and annotation of 42 cannabis genomes reveals extensive copy number variation in cannabinoid synthesis and pathogen resistance genes.</title>
        <authorList>
            <person name="Mckernan K.J."/>
            <person name="Helbert Y."/>
            <person name="Kane L.T."/>
            <person name="Ebling H."/>
            <person name="Zhang L."/>
            <person name="Liu B."/>
            <person name="Eaton Z."/>
            <person name="Mclaughlin S."/>
            <person name="Kingan S."/>
            <person name="Baybayan P."/>
            <person name="Concepcion G."/>
            <person name="Jordan M."/>
            <person name="Riva A."/>
            <person name="Barbazuk W."/>
            <person name="Harkins T."/>
        </authorList>
    </citation>
    <scope>NUCLEOTIDE SEQUENCE [LARGE SCALE GENOMIC DNA]</scope>
    <source>
        <strain evidence="4 5">cv. Jamaican Lion 4</strain>
        <strain evidence="3">Father</strain>
        <strain evidence="2">Mother</strain>
        <tissue evidence="2">Leaf</tissue>
    </source>
</reference>
<organism evidence="2 4">
    <name type="scientific">Cannabis sativa</name>
    <name type="common">Hemp</name>
    <name type="synonym">Marijuana</name>
    <dbReference type="NCBI Taxonomy" id="3483"/>
    <lineage>
        <taxon>Eukaryota</taxon>
        <taxon>Viridiplantae</taxon>
        <taxon>Streptophyta</taxon>
        <taxon>Embryophyta</taxon>
        <taxon>Tracheophyta</taxon>
        <taxon>Spermatophyta</taxon>
        <taxon>Magnoliopsida</taxon>
        <taxon>eudicotyledons</taxon>
        <taxon>Gunneridae</taxon>
        <taxon>Pentapetalae</taxon>
        <taxon>rosids</taxon>
        <taxon>fabids</taxon>
        <taxon>Rosales</taxon>
        <taxon>Cannabaceae</taxon>
        <taxon>Cannabis</taxon>
    </lineage>
</organism>
<evidence type="ECO:0000313" key="5">
    <source>
        <dbReference type="Proteomes" id="UP000583929"/>
    </source>
</evidence>
<feature type="region of interest" description="Disordered" evidence="1">
    <location>
        <begin position="215"/>
        <end position="253"/>
    </location>
</feature>
<evidence type="ECO:0000313" key="4">
    <source>
        <dbReference type="Proteomes" id="UP000525078"/>
    </source>
</evidence>
<dbReference type="Proteomes" id="UP000583929">
    <property type="component" value="Unassembled WGS sequence"/>
</dbReference>
<accession>A0A7J6GFB0</accession>
<sequence length="275" mass="31284">MSNNANLPSHRPIQRTLSCKSADSPKILKDVRKNNSKTSIEAIAELLYSEKSKSTNWNDMLINCFLTYLSGSGKERFLQYAHSVSQIIDDKMPNDKNPQSLMQILMMGIYTCLKSLIMKNPITSTLWNVFERVISSLLNALIKGSNIDIDEPNINVDDDHHKEQPNNININDDPYEDHKVQINDPKDHNDIIVKPPVSMVNHPCQPLHHKIEISITNNNNNNNNNNNPNTPKDHNTPESSSKTEKRNISNGKEVRRQRKCSKCGCYGHNKTTCKK</sequence>